<name>A0ABT1GDK8_9GAMM</name>
<evidence type="ECO:0000313" key="2">
    <source>
        <dbReference type="EMBL" id="MCP1728448.1"/>
    </source>
</evidence>
<dbReference type="InterPro" id="IPR025411">
    <property type="entry name" value="DUF4136"/>
</dbReference>
<proteinExistence type="predicted"/>
<keyword evidence="3" id="KW-1185">Reference proteome</keyword>
<gene>
    <name evidence="2" type="ORF">J2T60_002448</name>
</gene>
<protein>
    <recommendedName>
        <fullName evidence="1">DUF4136 domain-containing protein</fullName>
    </recommendedName>
</protein>
<accession>A0ABT1GDK8</accession>
<dbReference type="Proteomes" id="UP001523550">
    <property type="component" value="Unassembled WGS sequence"/>
</dbReference>
<dbReference type="Gene3D" id="3.30.160.670">
    <property type="match status" value="1"/>
</dbReference>
<dbReference type="EMBL" id="JALJYF010000002">
    <property type="protein sequence ID" value="MCP1728448.1"/>
    <property type="molecule type" value="Genomic_DNA"/>
</dbReference>
<reference evidence="2 3" key="1">
    <citation type="submission" date="2022-03" db="EMBL/GenBank/DDBJ databases">
        <title>Genomic Encyclopedia of Type Strains, Phase III (KMG-III): the genomes of soil and plant-associated and newly described type strains.</title>
        <authorList>
            <person name="Whitman W."/>
        </authorList>
    </citation>
    <scope>NUCLEOTIDE SEQUENCE [LARGE SCALE GENOMIC DNA]</scope>
    <source>
        <strain evidence="2 3">BSker1</strain>
    </source>
</reference>
<evidence type="ECO:0000259" key="1">
    <source>
        <dbReference type="Pfam" id="PF13590"/>
    </source>
</evidence>
<organism evidence="2 3">
    <name type="scientific">Natronospira proteinivora</name>
    <dbReference type="NCBI Taxonomy" id="1807133"/>
    <lineage>
        <taxon>Bacteria</taxon>
        <taxon>Pseudomonadati</taxon>
        <taxon>Pseudomonadota</taxon>
        <taxon>Gammaproteobacteria</taxon>
        <taxon>Natronospirales</taxon>
        <taxon>Natronospiraceae</taxon>
        <taxon>Natronospira</taxon>
    </lineage>
</organism>
<evidence type="ECO:0000313" key="3">
    <source>
        <dbReference type="Proteomes" id="UP001523550"/>
    </source>
</evidence>
<feature type="domain" description="DUF4136" evidence="1">
    <location>
        <begin position="44"/>
        <end position="205"/>
    </location>
</feature>
<dbReference type="RefSeq" id="WP_253450626.1">
    <property type="nucleotide sequence ID" value="NZ_JALJYF010000002.1"/>
</dbReference>
<sequence length="207" mass="24130">MNTTFSHSIKQPVSQARGKHHLGIWLLVCTAMLLTACAGTGPVEYDQSVDFERYQTFAWANPDRRQVKDPVLDSELLDRRMANAIRQTLTAKGLEEVAAEDADLLVTYHTISRERLSNPHVRVHLSYGPGYPYYPHWHARRHHPGPIYYHDQRSYQEGTLIIDVVDRQQNELVWRGWRAGEVRPSRFRDDQLRQQVDRILHHFPPDS</sequence>
<comment type="caution">
    <text evidence="2">The sequence shown here is derived from an EMBL/GenBank/DDBJ whole genome shotgun (WGS) entry which is preliminary data.</text>
</comment>
<dbReference type="Pfam" id="PF13590">
    <property type="entry name" value="DUF4136"/>
    <property type="match status" value="1"/>
</dbReference>